<dbReference type="InterPro" id="IPR008972">
    <property type="entry name" value="Cupredoxin"/>
</dbReference>
<dbReference type="Gene3D" id="2.60.40.420">
    <property type="entry name" value="Cupredoxins - blue copper proteins"/>
    <property type="match status" value="1"/>
</dbReference>
<accession>A0A9P5NLM3</accession>
<dbReference type="EMBL" id="JADNYJ010000065">
    <property type="protein sequence ID" value="KAF8894214.1"/>
    <property type="molecule type" value="Genomic_DNA"/>
</dbReference>
<evidence type="ECO:0000256" key="1">
    <source>
        <dbReference type="SAM" id="MobiDB-lite"/>
    </source>
</evidence>
<protein>
    <recommendedName>
        <fullName evidence="5">Phytocyanin domain-containing protein</fullName>
    </recommendedName>
</protein>
<dbReference type="CDD" id="cd00920">
    <property type="entry name" value="Cupredoxin"/>
    <property type="match status" value="1"/>
</dbReference>
<dbReference type="PANTHER" id="PTHR34883:SF15">
    <property type="entry name" value="EXTRACELLULAR SERINE-RICH PROTEIN"/>
    <property type="match status" value="1"/>
</dbReference>
<evidence type="ECO:0000313" key="3">
    <source>
        <dbReference type="EMBL" id="KAF8894214.1"/>
    </source>
</evidence>
<proteinExistence type="predicted"/>
<evidence type="ECO:0000256" key="2">
    <source>
        <dbReference type="SAM" id="SignalP"/>
    </source>
</evidence>
<dbReference type="OrthoDB" id="1921208at2759"/>
<dbReference type="SUPFAM" id="SSF49503">
    <property type="entry name" value="Cupredoxins"/>
    <property type="match status" value="1"/>
</dbReference>
<reference evidence="3" key="1">
    <citation type="submission" date="2020-11" db="EMBL/GenBank/DDBJ databases">
        <authorList>
            <consortium name="DOE Joint Genome Institute"/>
            <person name="Ahrendt S."/>
            <person name="Riley R."/>
            <person name="Andreopoulos W."/>
            <person name="LaButti K."/>
            <person name="Pangilinan J."/>
            <person name="Ruiz-duenas F.J."/>
            <person name="Barrasa J.M."/>
            <person name="Sanchez-Garcia M."/>
            <person name="Camarero S."/>
            <person name="Miyauchi S."/>
            <person name="Serrano A."/>
            <person name="Linde D."/>
            <person name="Babiker R."/>
            <person name="Drula E."/>
            <person name="Ayuso-Fernandez I."/>
            <person name="Pacheco R."/>
            <person name="Padilla G."/>
            <person name="Ferreira P."/>
            <person name="Barriuso J."/>
            <person name="Kellner H."/>
            <person name="Castanera R."/>
            <person name="Alfaro M."/>
            <person name="Ramirez L."/>
            <person name="Pisabarro A.G."/>
            <person name="Kuo A."/>
            <person name="Tritt A."/>
            <person name="Lipzen A."/>
            <person name="He G."/>
            <person name="Yan M."/>
            <person name="Ng V."/>
            <person name="Cullen D."/>
            <person name="Martin F."/>
            <person name="Rosso M.-N."/>
            <person name="Henrissat B."/>
            <person name="Hibbett D."/>
            <person name="Martinez A.T."/>
            <person name="Grigoriev I.V."/>
        </authorList>
    </citation>
    <scope>NUCLEOTIDE SEQUENCE</scope>
    <source>
        <strain evidence="3">AH 44721</strain>
    </source>
</reference>
<dbReference type="PANTHER" id="PTHR34883">
    <property type="entry name" value="SERINE-RICH PROTEIN, PUTATIVE-RELATED-RELATED"/>
    <property type="match status" value="1"/>
</dbReference>
<dbReference type="AlphaFoldDB" id="A0A9P5NLM3"/>
<dbReference type="InterPro" id="IPR052953">
    <property type="entry name" value="Ser-rich/MCO-related"/>
</dbReference>
<gene>
    <name evidence="3" type="ORF">CPB84DRAFT_1783000</name>
</gene>
<feature type="compositionally biased region" description="Low complexity" evidence="1">
    <location>
        <begin position="138"/>
        <end position="164"/>
    </location>
</feature>
<sequence>MLFPLISSAVFLLAVPAYGADWSVNVGKNGQLSFDPQSLTGVNSGDVVAFTFHSATQSSFSTPCDASSGGFDTGLIDVSNNPIVMNWTVPSGDGPWWFFCKQSGHCGAGMVFAVNPTASQTFDTFKAIAQGQTPPPASSSSPSSTGSVTASNTSNTSPSSSSPTNSTVLNYGFPLAFSLLFCIAMSAI</sequence>
<feature type="region of interest" description="Disordered" evidence="1">
    <location>
        <begin position="129"/>
        <end position="164"/>
    </location>
</feature>
<comment type="caution">
    <text evidence="3">The sequence shown here is derived from an EMBL/GenBank/DDBJ whole genome shotgun (WGS) entry which is preliminary data.</text>
</comment>
<evidence type="ECO:0000313" key="4">
    <source>
        <dbReference type="Proteomes" id="UP000724874"/>
    </source>
</evidence>
<keyword evidence="4" id="KW-1185">Reference proteome</keyword>
<keyword evidence="2" id="KW-0732">Signal</keyword>
<name>A0A9P5NLM3_GYMJU</name>
<dbReference type="Proteomes" id="UP000724874">
    <property type="component" value="Unassembled WGS sequence"/>
</dbReference>
<feature type="chain" id="PRO_5040319500" description="Phytocyanin domain-containing protein" evidence="2">
    <location>
        <begin position="20"/>
        <end position="188"/>
    </location>
</feature>
<organism evidence="3 4">
    <name type="scientific">Gymnopilus junonius</name>
    <name type="common">Spectacular rustgill mushroom</name>
    <name type="synonym">Gymnopilus spectabilis subsp. junonius</name>
    <dbReference type="NCBI Taxonomy" id="109634"/>
    <lineage>
        <taxon>Eukaryota</taxon>
        <taxon>Fungi</taxon>
        <taxon>Dikarya</taxon>
        <taxon>Basidiomycota</taxon>
        <taxon>Agaricomycotina</taxon>
        <taxon>Agaricomycetes</taxon>
        <taxon>Agaricomycetidae</taxon>
        <taxon>Agaricales</taxon>
        <taxon>Agaricineae</taxon>
        <taxon>Hymenogastraceae</taxon>
        <taxon>Gymnopilus</taxon>
    </lineage>
</organism>
<evidence type="ECO:0008006" key="5">
    <source>
        <dbReference type="Google" id="ProtNLM"/>
    </source>
</evidence>
<feature type="signal peptide" evidence="2">
    <location>
        <begin position="1"/>
        <end position="19"/>
    </location>
</feature>